<dbReference type="Proteomes" id="UP001596298">
    <property type="component" value="Unassembled WGS sequence"/>
</dbReference>
<reference evidence="3" key="1">
    <citation type="journal article" date="2019" name="Int. J. Syst. Evol. Microbiol.">
        <title>The Global Catalogue of Microorganisms (GCM) 10K type strain sequencing project: providing services to taxonomists for standard genome sequencing and annotation.</title>
        <authorList>
            <consortium name="The Broad Institute Genomics Platform"/>
            <consortium name="The Broad Institute Genome Sequencing Center for Infectious Disease"/>
            <person name="Wu L."/>
            <person name="Ma J."/>
        </authorList>
    </citation>
    <scope>NUCLEOTIDE SEQUENCE [LARGE SCALE GENOMIC DNA]</scope>
    <source>
        <strain evidence="3">CCUG 58127</strain>
    </source>
</reference>
<protein>
    <submittedName>
        <fullName evidence="2">RES family NAD+ phosphorylase</fullName>
    </submittedName>
</protein>
<sequence length="229" mass="25579">MARRDAPDSYGLITRTAPELLHRVGRPSDTIYFSEISPDVDADPEAGNRFDVLGGGVTYAATKPKAALLETLQKFTPHTETIAAVQRLQPDQMVLGNLPANWRDTHRMKTFQIADALPFVDIEDPRTHRALDRELAGDLAGFGVPKLNISVVRDDKDRRVTRAIATWAYLAQDGDGDYLYSGIRYLSKIENLECWAIFDGVRLENVVSKYVPKDALFYEACSCLAIHPQ</sequence>
<organism evidence="2 3">
    <name type="scientific">Flexivirga alba</name>
    <dbReference type="NCBI Taxonomy" id="702742"/>
    <lineage>
        <taxon>Bacteria</taxon>
        <taxon>Bacillati</taxon>
        <taxon>Actinomycetota</taxon>
        <taxon>Actinomycetes</taxon>
        <taxon>Micrococcales</taxon>
        <taxon>Dermacoccaceae</taxon>
        <taxon>Flexivirga</taxon>
    </lineage>
</organism>
<gene>
    <name evidence="2" type="ORF">ACFQDH_04885</name>
</gene>
<evidence type="ECO:0000313" key="3">
    <source>
        <dbReference type="Proteomes" id="UP001596298"/>
    </source>
</evidence>
<feature type="domain" description="RES" evidence="1">
    <location>
        <begin position="42"/>
        <end position="199"/>
    </location>
</feature>
<dbReference type="Pfam" id="PF08808">
    <property type="entry name" value="RES"/>
    <property type="match status" value="1"/>
</dbReference>
<comment type="caution">
    <text evidence="2">The sequence shown here is derived from an EMBL/GenBank/DDBJ whole genome shotgun (WGS) entry which is preliminary data.</text>
</comment>
<evidence type="ECO:0000313" key="2">
    <source>
        <dbReference type="EMBL" id="MFC6704622.1"/>
    </source>
</evidence>
<dbReference type="RefSeq" id="WP_382399024.1">
    <property type="nucleotide sequence ID" value="NZ_JBHSWH010000001.1"/>
</dbReference>
<dbReference type="InterPro" id="IPR014914">
    <property type="entry name" value="RES_dom"/>
</dbReference>
<dbReference type="EMBL" id="JBHSWH010000001">
    <property type="protein sequence ID" value="MFC6704622.1"/>
    <property type="molecule type" value="Genomic_DNA"/>
</dbReference>
<accession>A0ABW2ACT6</accession>
<evidence type="ECO:0000259" key="1">
    <source>
        <dbReference type="Pfam" id="PF08808"/>
    </source>
</evidence>
<keyword evidence="3" id="KW-1185">Reference proteome</keyword>
<name>A0ABW2ACT6_9MICO</name>
<proteinExistence type="predicted"/>